<feature type="domain" description="Peptidase M28" evidence="3">
    <location>
        <begin position="403"/>
        <end position="642"/>
    </location>
</feature>
<sequence length="690" mass="71779" precursor="true">MRRILISSSLFAVLSLSVLVTVRSAKSAPQAKPKMAKSEAVGASYGNAESISENELKVYLYFLASDQLEGRNLPSRGFDTAALYVASHLAEWGLKPGGSTSNTNGPLQPYMMPMEMLSKSVSVDDSKASITAPGGRGARGGGGAGGAGGGGGARGGNAAPVGPQTTDFLYSKDWTVTAGGRGAPPLEAFDVTGSMVFAGNGYVINKSKINPYDGLDVKGKIIVIAGLPAEIAVQQAALQAAGGRGGRGGGAAAPSAGGAPAPDPTVNPLGTACTDFLTPEQYGAQYGALAVVSIPTFQQLSAAANPNAGFGGFGGGGGGRGAGLNGPNYQVPMLQAKPACASVPAVQAGLTMTNAIFQGEKSSGQQVFYAAGTNAKQDSFELNAEKKLKLKVAVNTIQGHGENVVGILEGGDPVLKNEYVVMSAHLDHIGLAAPLPDGHNVNNGADDDGSGSTGLLAIARAYSEGAAKGIRPKRSIIFLWMAGEEKGLWGSQYFNEYPPVDITKVVANLNMDMIGRTKGPGFTDSDPTHVLVKPGEILVVGPNISSDDLEKTIETVNGGYQKLELNHFYDATAPDDTHDNLGPQPRGQRIFYRSDHYNFAKMGIPIAFFTTGLHPDYHRATDTPDKIDYKEMQSVSKTVAAVGWVLANQAGRPQLKTNLPEQLIKDMKSAKEQGWGKLTPVMPPIAGMPY</sequence>
<dbReference type="InterPro" id="IPR045175">
    <property type="entry name" value="M28_fam"/>
</dbReference>
<evidence type="ECO:0000256" key="1">
    <source>
        <dbReference type="SAM" id="MobiDB-lite"/>
    </source>
</evidence>
<gene>
    <name evidence="4" type="ordered locus">Acid_5022</name>
</gene>
<dbReference type="GO" id="GO:0006508">
    <property type="term" value="P:proteolysis"/>
    <property type="evidence" value="ECO:0007669"/>
    <property type="project" value="InterPro"/>
</dbReference>
<dbReference type="Gene3D" id="3.40.630.10">
    <property type="entry name" value="Zn peptidases"/>
    <property type="match status" value="1"/>
</dbReference>
<evidence type="ECO:0000256" key="2">
    <source>
        <dbReference type="SAM" id="SignalP"/>
    </source>
</evidence>
<feature type="region of interest" description="Disordered" evidence="1">
    <location>
        <begin position="127"/>
        <end position="162"/>
    </location>
</feature>
<keyword evidence="2" id="KW-0732">Signal</keyword>
<dbReference type="HOGENOM" id="CLU_019932_2_0_0"/>
<accession>Q01WI7</accession>
<dbReference type="eggNOG" id="COG2234">
    <property type="taxonomic scope" value="Bacteria"/>
</dbReference>
<dbReference type="KEGG" id="sus:Acid_5022"/>
<dbReference type="GO" id="GO:0008235">
    <property type="term" value="F:metalloexopeptidase activity"/>
    <property type="evidence" value="ECO:0007669"/>
    <property type="project" value="InterPro"/>
</dbReference>
<evidence type="ECO:0000259" key="3">
    <source>
        <dbReference type="Pfam" id="PF04389"/>
    </source>
</evidence>
<reference evidence="4" key="1">
    <citation type="submission" date="2006-10" db="EMBL/GenBank/DDBJ databases">
        <title>Complete sequence of Solibacter usitatus Ellin6076.</title>
        <authorList>
            <consortium name="US DOE Joint Genome Institute"/>
            <person name="Copeland A."/>
            <person name="Lucas S."/>
            <person name="Lapidus A."/>
            <person name="Barry K."/>
            <person name="Detter J.C."/>
            <person name="Glavina del Rio T."/>
            <person name="Hammon N."/>
            <person name="Israni S."/>
            <person name="Dalin E."/>
            <person name="Tice H."/>
            <person name="Pitluck S."/>
            <person name="Thompson L.S."/>
            <person name="Brettin T."/>
            <person name="Bruce D."/>
            <person name="Han C."/>
            <person name="Tapia R."/>
            <person name="Gilna P."/>
            <person name="Schmutz J."/>
            <person name="Larimer F."/>
            <person name="Land M."/>
            <person name="Hauser L."/>
            <person name="Kyrpides N."/>
            <person name="Mikhailova N."/>
            <person name="Janssen P.H."/>
            <person name="Kuske C.R."/>
            <person name="Richardson P."/>
        </authorList>
    </citation>
    <scope>NUCLEOTIDE SEQUENCE</scope>
    <source>
        <strain evidence="4">Ellin6076</strain>
    </source>
</reference>
<dbReference type="Pfam" id="PF04389">
    <property type="entry name" value="Peptidase_M28"/>
    <property type="match status" value="1"/>
</dbReference>
<organism evidence="4">
    <name type="scientific">Solibacter usitatus (strain Ellin6076)</name>
    <dbReference type="NCBI Taxonomy" id="234267"/>
    <lineage>
        <taxon>Bacteria</taxon>
        <taxon>Pseudomonadati</taxon>
        <taxon>Acidobacteriota</taxon>
        <taxon>Terriglobia</taxon>
        <taxon>Bryobacterales</taxon>
        <taxon>Solibacteraceae</taxon>
        <taxon>Candidatus Solibacter</taxon>
    </lineage>
</organism>
<protein>
    <submittedName>
        <fullName evidence="4">Peptidase M28</fullName>
    </submittedName>
</protein>
<dbReference type="PANTHER" id="PTHR12147:SF26">
    <property type="entry name" value="PEPTIDASE M28 DOMAIN-CONTAINING PROTEIN"/>
    <property type="match status" value="1"/>
</dbReference>
<dbReference type="EMBL" id="CP000473">
    <property type="protein sequence ID" value="ABJ85978.1"/>
    <property type="molecule type" value="Genomic_DNA"/>
</dbReference>
<name>Q01WI7_SOLUE</name>
<feature type="signal peptide" evidence="2">
    <location>
        <begin position="1"/>
        <end position="27"/>
    </location>
</feature>
<dbReference type="SUPFAM" id="SSF53187">
    <property type="entry name" value="Zn-dependent exopeptidases"/>
    <property type="match status" value="1"/>
</dbReference>
<feature type="chain" id="PRO_5004162736" evidence="2">
    <location>
        <begin position="28"/>
        <end position="690"/>
    </location>
</feature>
<dbReference type="InterPro" id="IPR007484">
    <property type="entry name" value="Peptidase_M28"/>
</dbReference>
<feature type="region of interest" description="Disordered" evidence="1">
    <location>
        <begin position="243"/>
        <end position="267"/>
    </location>
</feature>
<dbReference type="STRING" id="234267.Acid_5022"/>
<feature type="compositionally biased region" description="Gly residues" evidence="1">
    <location>
        <begin position="134"/>
        <end position="155"/>
    </location>
</feature>
<proteinExistence type="predicted"/>
<evidence type="ECO:0000313" key="4">
    <source>
        <dbReference type="EMBL" id="ABJ85978.1"/>
    </source>
</evidence>
<dbReference type="PANTHER" id="PTHR12147">
    <property type="entry name" value="METALLOPEPTIDASE M28 FAMILY MEMBER"/>
    <property type="match status" value="1"/>
</dbReference>
<dbReference type="InParanoid" id="Q01WI7"/>
<dbReference type="OrthoDB" id="233977at2"/>
<dbReference type="AlphaFoldDB" id="Q01WI7"/>